<feature type="compositionally biased region" description="Acidic residues" evidence="4">
    <location>
        <begin position="26"/>
        <end position="35"/>
    </location>
</feature>
<comment type="caution">
    <text evidence="6">The sequence shown here is derived from an EMBL/GenBank/DDBJ whole genome shotgun (WGS) entry which is preliminary data.</text>
</comment>
<keyword evidence="3" id="KW-1015">Disulfide bond</keyword>
<gene>
    <name evidence="6" type="ORF">DC041_0001496</name>
</gene>
<evidence type="ECO:0000256" key="1">
    <source>
        <dbReference type="ARBA" id="ARBA00022690"/>
    </source>
</evidence>
<dbReference type="PANTHER" id="PTHR10083">
    <property type="entry name" value="KUNITZ-TYPE PROTEASE INHIBITOR-RELATED"/>
    <property type="match status" value="1"/>
</dbReference>
<feature type="domain" description="BPTI/Kunitz inhibitor" evidence="5">
    <location>
        <begin position="874"/>
        <end position="924"/>
    </location>
</feature>
<dbReference type="FunFam" id="4.10.410.10:FF:000020">
    <property type="entry name" value="Collagen, type VI, alpha 3"/>
    <property type="match status" value="2"/>
</dbReference>
<feature type="region of interest" description="Disordered" evidence="4">
    <location>
        <begin position="1"/>
        <end position="77"/>
    </location>
</feature>
<evidence type="ECO:0000256" key="4">
    <source>
        <dbReference type="SAM" id="MobiDB-lite"/>
    </source>
</evidence>
<feature type="compositionally biased region" description="Polar residues" evidence="4">
    <location>
        <begin position="16"/>
        <end position="25"/>
    </location>
</feature>
<evidence type="ECO:0000256" key="2">
    <source>
        <dbReference type="ARBA" id="ARBA00022900"/>
    </source>
</evidence>
<feature type="domain" description="BPTI/Kunitz inhibitor" evidence="5">
    <location>
        <begin position="982"/>
        <end position="1046"/>
    </location>
</feature>
<keyword evidence="7" id="KW-1185">Reference proteome</keyword>
<protein>
    <recommendedName>
        <fullName evidence="5">BPTI/Kunitz inhibitor domain-containing protein</fullName>
    </recommendedName>
</protein>
<dbReference type="CDD" id="cd00109">
    <property type="entry name" value="Kunitz-type"/>
    <property type="match status" value="5"/>
</dbReference>
<dbReference type="SMART" id="SM00131">
    <property type="entry name" value="KU"/>
    <property type="match status" value="12"/>
</dbReference>
<dbReference type="PROSITE" id="PS00280">
    <property type="entry name" value="BPTI_KUNITZ_1"/>
    <property type="match status" value="4"/>
</dbReference>
<feature type="compositionally biased region" description="Polar residues" evidence="4">
    <location>
        <begin position="1427"/>
        <end position="1447"/>
    </location>
</feature>
<dbReference type="SUPFAM" id="SSF57362">
    <property type="entry name" value="BPTI-like"/>
    <property type="match status" value="11"/>
</dbReference>
<organism evidence="6 7">
    <name type="scientific">Schistosoma bovis</name>
    <name type="common">Blood fluke</name>
    <dbReference type="NCBI Taxonomy" id="6184"/>
    <lineage>
        <taxon>Eukaryota</taxon>
        <taxon>Metazoa</taxon>
        <taxon>Spiralia</taxon>
        <taxon>Lophotrochozoa</taxon>
        <taxon>Platyhelminthes</taxon>
        <taxon>Trematoda</taxon>
        <taxon>Digenea</taxon>
        <taxon>Strigeidida</taxon>
        <taxon>Schistosomatoidea</taxon>
        <taxon>Schistosomatidae</taxon>
        <taxon>Schistosoma</taxon>
    </lineage>
</organism>
<name>A0A430QHQ8_SCHBO</name>
<feature type="domain" description="BPTI/Kunitz inhibitor" evidence="5">
    <location>
        <begin position="659"/>
        <end position="711"/>
    </location>
</feature>
<dbReference type="InterPro" id="IPR002223">
    <property type="entry name" value="Kunitz_BPTI"/>
</dbReference>
<keyword evidence="1" id="KW-0646">Protease inhibitor</keyword>
<dbReference type="GO" id="GO:0004867">
    <property type="term" value="F:serine-type endopeptidase inhibitor activity"/>
    <property type="evidence" value="ECO:0007669"/>
    <property type="project" value="UniProtKB-KW"/>
</dbReference>
<evidence type="ECO:0000256" key="3">
    <source>
        <dbReference type="ARBA" id="ARBA00023157"/>
    </source>
</evidence>
<feature type="domain" description="BPTI/Kunitz inhibitor" evidence="5">
    <location>
        <begin position="1297"/>
        <end position="1347"/>
    </location>
</feature>
<sequence>MTASIKNDDSKDVETSESSEVTNTLEYEEKEDEVGEQDKVTEEIDFNSIESYNSSADEETQLEPLNQNQVEIPTNDSNDNEEIITALHIKSSNFENENEIVITESSESQPLLNTITEETLSLVTTDNNLDVLSPNTDDHIPSNNSIETDESFYTEYMLESNDIVEISSQSQEHVGVTEEILGNKNETILDKLEELEGTDQKLNQTTIVPEVFTNEMEVSANTDKSSSELSKQDIKVTEILTDNISLSSSLQNDTNTSAHEKLSVVKFVSISTNRQPIERAYERNVLIEKCYQYPRIKNCAKLTDMEIKHQGSWYYNPTEMQCQYTSDCIINDNYFETKNECTETCEYWRGTARCLAPPQAGHFHCSAVNTEKTIRPILMVYFDKVSGKCRWFTYYGCGGSANRFTSITECEDTCGNKIADKIVLVANQLCQVAPTTQLFPQWSRIEMDTWSEISQDGQFFSKETSDPILFDNLTYIDAMRIEPECSNVGQHESRWYLDVETNQCQEFAYSHCAICKLKPSFGECTGYKTMWYYDPNWVMNMDGQDHYLIGGCRQFNYSGCGGNSNRFPTQAACELTCQFNTKVELQINIDPVEQLGNVTTQSEPNRNNDNNQPTIVITESNKTIHNNLAKNMIKLTLMNIDLEPCRRHPVFGFCRPLNCSEEHRRNQTCHFLNFQRWFFNAHTSNCEAYSYSGCGASENTFDDAQACQAACKARIVRPDRDQRCDSNPHIKKCYTLSVSGNQQDVSSEKDVIAFHFSMSSATCKAFHLNTKRPGCSVEQYFPNGYDCLRECVKSSPNEKHLQNRCFARKTHVMWNCTDQSIKTYRWSYLPEINQCVRFSECTNPDQIIEQPGNNFASRSECETTCMASSFEEVCQLPKDPGPCTSFQTRYFYDSSTSKCRVFLYGGCLGNFNRFLSRKECELACSQFSTHILSTSNHTKSQQSLVEETLVDYDESPPLSAQVFEKMKQITQHHTDRYPWDICLDSHSYGTCSLSGGQYQTTSEYPYVPLTRYYYDRRLGHCQPYTYTGCGARGNHFDTLEKCQTVCENRLKNPNAKESEFQIPHKKFSFRLRRTSQWLGVWQARTGNLPEGVYATRSACQYHCLPKPPRGTDTQNVCHMNPIVTVPFGCNAMVTRWYFEPRETQCRSYITCPQYGNNFPSHKACQDICTPGHPIDVCHMNPIVTVPFGCNAMVTRWYFEPRETQCRSYITCPQYGNNFPSHKACQDICTPGHPIDVCHMNPIVTVPFGCNAMVTRWYFEPRETQCRSYITCPQYGNNFPSHKACQDICTPGHPIDVCRLPYDHGGCSNFEKRWYYDMHKRMCMPFTYGGCFGNSNRFVTKAECEGFCMGKDKNSTDTSYPERFYYDHSRKQCLPFRFTGLLAHGNNFPSLSACNATCIYVPDIEVIAEKIMLSSHLNTDKKSEESSKTLIQASSMENPTNTQQMTDESTSINVHRIPNDNKNILSEKFPCLPFITSSQYDNMDRQTFCNSEDIIHELGYRFQVTSNVQVTDEIIDGICVPILVPICLNEPKRLYGQLNIYESQMIGRVFKTEAECEATCLLKSRFKRSIIIKEKSFNTTKNIHQLLKTILDRKSKSLGDLNDLVYPTLNYKMITNKRYNKIFHAVTHFFNQSNFKKTLTLEVLENEQIKLPCWVISQKKPYVQWIHILSGKRLLIRNLIHLVKLPVYPVTVHHHSKDKNIWISHLLLQNTKNQLHTGGWVCEASDLETTDYAKATMILNVVSIQPNKILAMSSQNAVSLHDTVMVPKDGLVFLSCPHNQYLGDTIWKKNKEEIFQATSEYLIIEQANPEIHTGIWICGINYDNTFIELYKFNISVGYPPELQKTNINSFEDISLHSLTCPINTQGEPAGYIRWFECEHMNNCYPLRTELYSSMLNQSNLIMCRIGNIWGMDEIYFNLTS</sequence>
<dbReference type="Gene3D" id="4.10.410.10">
    <property type="entry name" value="Pancreatic trypsin inhibitor Kunitz domain"/>
    <property type="match status" value="11"/>
</dbReference>
<dbReference type="STRING" id="6184.A0A430QHQ8"/>
<dbReference type="PRINTS" id="PR00759">
    <property type="entry name" value="BASICPTASE"/>
</dbReference>
<keyword evidence="2" id="KW-0722">Serine protease inhibitor</keyword>
<feature type="domain" description="BPTI/Kunitz inhibitor" evidence="5">
    <location>
        <begin position="515"/>
        <end position="577"/>
    </location>
</feature>
<evidence type="ECO:0000313" key="6">
    <source>
        <dbReference type="EMBL" id="RTG87230.1"/>
    </source>
</evidence>
<dbReference type="GO" id="GO:0005615">
    <property type="term" value="C:extracellular space"/>
    <property type="evidence" value="ECO:0007669"/>
    <property type="project" value="TreeGrafter"/>
</dbReference>
<evidence type="ECO:0000259" key="5">
    <source>
        <dbReference type="PROSITE" id="PS50279"/>
    </source>
</evidence>
<dbReference type="PROSITE" id="PS50279">
    <property type="entry name" value="BPTI_KUNITZ_2"/>
    <property type="match status" value="7"/>
</dbReference>
<dbReference type="InterPro" id="IPR020901">
    <property type="entry name" value="Prtase_inh_Kunz-CS"/>
</dbReference>
<dbReference type="Proteomes" id="UP000290809">
    <property type="component" value="Unassembled WGS sequence"/>
</dbReference>
<feature type="compositionally biased region" description="Polar residues" evidence="4">
    <location>
        <begin position="63"/>
        <end position="77"/>
    </location>
</feature>
<dbReference type="Pfam" id="PF00014">
    <property type="entry name" value="Kunitz_BPTI"/>
    <property type="match status" value="10"/>
</dbReference>
<dbReference type="InterPro" id="IPR036880">
    <property type="entry name" value="Kunitz_BPTI_sf"/>
</dbReference>
<feature type="compositionally biased region" description="Basic and acidic residues" evidence="4">
    <location>
        <begin position="1"/>
        <end position="14"/>
    </location>
</feature>
<dbReference type="InterPro" id="IPR050098">
    <property type="entry name" value="TFPI/VKTCI-like"/>
</dbReference>
<proteinExistence type="predicted"/>
<feature type="region of interest" description="Disordered" evidence="4">
    <location>
        <begin position="1422"/>
        <end position="1447"/>
    </location>
</feature>
<evidence type="ECO:0000313" key="7">
    <source>
        <dbReference type="Proteomes" id="UP000290809"/>
    </source>
</evidence>
<reference evidence="6 7" key="1">
    <citation type="journal article" date="2019" name="PLoS Pathog.">
        <title>Genome sequence of the bovine parasite Schistosoma bovis Tanzania.</title>
        <authorList>
            <person name="Oey H."/>
            <person name="Zakrzewski M."/>
            <person name="Gobert G."/>
            <person name="Gravermann K."/>
            <person name="Stoye J."/>
            <person name="Jones M."/>
            <person name="Mcmanus D."/>
            <person name="Krause L."/>
        </authorList>
    </citation>
    <scope>NUCLEOTIDE SEQUENCE [LARGE SCALE GENOMIC DNA]</scope>
    <source>
        <strain evidence="6 7">TAN1997</strain>
    </source>
</reference>
<feature type="domain" description="BPTI/Kunitz inhibitor" evidence="5">
    <location>
        <begin position="354"/>
        <end position="414"/>
    </location>
</feature>
<feature type="domain" description="BPTI/Kunitz inhibitor" evidence="5">
    <location>
        <begin position="1347"/>
        <end position="1397"/>
    </location>
</feature>
<dbReference type="EMBL" id="QMKO01001705">
    <property type="protein sequence ID" value="RTG87230.1"/>
    <property type="molecule type" value="Genomic_DNA"/>
</dbReference>
<accession>A0A430QHQ8</accession>
<dbReference type="PANTHER" id="PTHR10083:SF328">
    <property type="entry name" value="TISSUE FACTOR PATHWAY INHIBITOR"/>
    <property type="match status" value="1"/>
</dbReference>